<gene>
    <name evidence="1" type="ORF">SAMN05421788_107110</name>
</gene>
<evidence type="ECO:0000313" key="1">
    <source>
        <dbReference type="EMBL" id="SIT26998.1"/>
    </source>
</evidence>
<name>A0A1N7QVV4_9BACT</name>
<dbReference type="EMBL" id="FTOR01000007">
    <property type="protein sequence ID" value="SIT26998.1"/>
    <property type="molecule type" value="Genomic_DNA"/>
</dbReference>
<evidence type="ECO:0000313" key="2">
    <source>
        <dbReference type="Proteomes" id="UP000186917"/>
    </source>
</evidence>
<dbReference type="Proteomes" id="UP000186917">
    <property type="component" value="Unassembled WGS sequence"/>
</dbReference>
<reference evidence="2" key="1">
    <citation type="submission" date="2017-01" db="EMBL/GenBank/DDBJ databases">
        <authorList>
            <person name="Varghese N."/>
            <person name="Submissions S."/>
        </authorList>
    </citation>
    <scope>NUCLEOTIDE SEQUENCE [LARGE SCALE GENOMIC DNA]</scope>
    <source>
        <strain evidence="2">DSM 21054</strain>
    </source>
</reference>
<proteinExistence type="predicted"/>
<dbReference type="AlphaFoldDB" id="A0A1N7QVV4"/>
<dbReference type="STRING" id="477680.SAMN05421788_107110"/>
<dbReference type="OrthoDB" id="1349136at2"/>
<sequence>MKTFLIPFCLIITVLCQNACSKDNSGGDSSSTGDYFFRAAVGGRKVDFHSVNFQGGGDDNRWEHIVVGGYEESYPASGGPVPPSLDFEIWRLGGNIVAGSYATPAEPNMIARYAVQQPDGTLLYNTANSNDVFTVKIEAISQEGIKGTFSGTVRNLAGQAISITDGSFNLPYQTLINP</sequence>
<organism evidence="1 2">
    <name type="scientific">Filimonas lacunae</name>
    <dbReference type="NCBI Taxonomy" id="477680"/>
    <lineage>
        <taxon>Bacteria</taxon>
        <taxon>Pseudomonadati</taxon>
        <taxon>Bacteroidota</taxon>
        <taxon>Chitinophagia</taxon>
        <taxon>Chitinophagales</taxon>
        <taxon>Chitinophagaceae</taxon>
        <taxon>Filimonas</taxon>
    </lineage>
</organism>
<protein>
    <submittedName>
        <fullName evidence="1">Uncharacterized protein</fullName>
    </submittedName>
</protein>
<accession>A0A1N7QVV4</accession>
<keyword evidence="2" id="KW-1185">Reference proteome</keyword>
<dbReference type="RefSeq" id="WP_076380705.1">
    <property type="nucleotide sequence ID" value="NZ_AP017422.1"/>
</dbReference>